<name>A0A6B0U3H2_IXORI</name>
<organism evidence="1">
    <name type="scientific">Ixodes ricinus</name>
    <name type="common">Common tick</name>
    <name type="synonym">Acarus ricinus</name>
    <dbReference type="NCBI Taxonomy" id="34613"/>
    <lineage>
        <taxon>Eukaryota</taxon>
        <taxon>Metazoa</taxon>
        <taxon>Ecdysozoa</taxon>
        <taxon>Arthropoda</taxon>
        <taxon>Chelicerata</taxon>
        <taxon>Arachnida</taxon>
        <taxon>Acari</taxon>
        <taxon>Parasitiformes</taxon>
        <taxon>Ixodida</taxon>
        <taxon>Ixodoidea</taxon>
        <taxon>Ixodidae</taxon>
        <taxon>Ixodinae</taxon>
        <taxon>Ixodes</taxon>
    </lineage>
</organism>
<dbReference type="PROSITE" id="PS51257">
    <property type="entry name" value="PROKAR_LIPOPROTEIN"/>
    <property type="match status" value="1"/>
</dbReference>
<protein>
    <submittedName>
        <fullName evidence="1">Putative secreted protein</fullName>
    </submittedName>
</protein>
<accession>A0A6B0U3H2</accession>
<dbReference type="AlphaFoldDB" id="A0A6B0U3H2"/>
<evidence type="ECO:0000313" key="1">
    <source>
        <dbReference type="EMBL" id="MXU87042.1"/>
    </source>
</evidence>
<proteinExistence type="predicted"/>
<sequence>MCSKASAAVTVGSGSFLSSSSSSLSLLHCAGITSCTMSSNESSRQTHTLSSRLAYSASSVFTLCASRPEIMMPVSCSSSSMLSWSLLLVLKHIM</sequence>
<reference evidence="1" key="1">
    <citation type="submission" date="2019-12" db="EMBL/GenBank/DDBJ databases">
        <title>An insight into the sialome of adult female Ixodes ricinus ticks feeding for 6 days.</title>
        <authorList>
            <person name="Perner J."/>
            <person name="Ribeiro J.M.C."/>
        </authorList>
    </citation>
    <scope>NUCLEOTIDE SEQUENCE</scope>
    <source>
        <strain evidence="1">Semi-engorged</strain>
        <tissue evidence="1">Salivary glands</tissue>
    </source>
</reference>
<dbReference type="EMBL" id="GIFC01004959">
    <property type="protein sequence ID" value="MXU87042.1"/>
    <property type="molecule type" value="Transcribed_RNA"/>
</dbReference>